<feature type="chain" id="PRO_5025610266" description="RxLR effector protein" evidence="1">
    <location>
        <begin position="23"/>
        <end position="115"/>
    </location>
</feature>
<name>A0A6A3JC07_9STRA</name>
<keyword evidence="1" id="KW-0732">Signal</keyword>
<evidence type="ECO:0000256" key="1">
    <source>
        <dbReference type="SAM" id="SignalP"/>
    </source>
</evidence>
<dbReference type="AlphaFoldDB" id="A0A6A3JC07"/>
<dbReference type="EMBL" id="QXFV01002104">
    <property type="protein sequence ID" value="KAE8992826.1"/>
    <property type="molecule type" value="Genomic_DNA"/>
</dbReference>
<dbReference type="InterPro" id="IPR010916">
    <property type="entry name" value="TonB_box_CS"/>
</dbReference>
<proteinExistence type="predicted"/>
<gene>
    <name evidence="2" type="ORF">PR001_g20840</name>
</gene>
<protein>
    <recommendedName>
        <fullName evidence="4">RxLR effector protein</fullName>
    </recommendedName>
</protein>
<evidence type="ECO:0000313" key="2">
    <source>
        <dbReference type="EMBL" id="KAE8992826.1"/>
    </source>
</evidence>
<feature type="signal peptide" evidence="1">
    <location>
        <begin position="1"/>
        <end position="22"/>
    </location>
</feature>
<evidence type="ECO:0000313" key="3">
    <source>
        <dbReference type="Proteomes" id="UP000429607"/>
    </source>
</evidence>
<dbReference type="Proteomes" id="UP000429607">
    <property type="component" value="Unassembled WGS sequence"/>
</dbReference>
<accession>A0A6A3JC07</accession>
<reference evidence="2 3" key="1">
    <citation type="submission" date="2018-09" db="EMBL/GenBank/DDBJ databases">
        <title>Genomic investigation of the strawberry pathogen Phytophthora fragariae indicates pathogenicity is determined by transcriptional variation in three key races.</title>
        <authorList>
            <person name="Adams T.M."/>
            <person name="Armitage A.D."/>
            <person name="Sobczyk M.K."/>
            <person name="Bates H.J."/>
            <person name="Dunwell J.M."/>
            <person name="Nellist C.F."/>
            <person name="Harrison R.J."/>
        </authorList>
    </citation>
    <scope>NUCLEOTIDE SEQUENCE [LARGE SCALE GENOMIC DNA]</scope>
    <source>
        <strain evidence="2 3">SCRP249</strain>
    </source>
</reference>
<evidence type="ECO:0008006" key="4">
    <source>
        <dbReference type="Google" id="ProtNLM"/>
    </source>
</evidence>
<sequence>MRLTATLLAAAIVLLASNDTLSVTASKATTKQDGLYAELYRVEDGVVADKMRVPLGEVEQYKESDFKQLEKKLGANEEERAAVRLPRGVVSLIKGFGRFVGFFRKTHRRLRIEGA</sequence>
<comment type="caution">
    <text evidence="2">The sequence shown here is derived from an EMBL/GenBank/DDBJ whole genome shotgun (WGS) entry which is preliminary data.</text>
</comment>
<dbReference type="PROSITE" id="PS00430">
    <property type="entry name" value="TONB_DEPENDENT_REC_1"/>
    <property type="match status" value="1"/>
</dbReference>
<organism evidence="2 3">
    <name type="scientific">Phytophthora rubi</name>
    <dbReference type="NCBI Taxonomy" id="129364"/>
    <lineage>
        <taxon>Eukaryota</taxon>
        <taxon>Sar</taxon>
        <taxon>Stramenopiles</taxon>
        <taxon>Oomycota</taxon>
        <taxon>Peronosporomycetes</taxon>
        <taxon>Peronosporales</taxon>
        <taxon>Peronosporaceae</taxon>
        <taxon>Phytophthora</taxon>
    </lineage>
</organism>